<evidence type="ECO:0000256" key="1">
    <source>
        <dbReference type="ARBA" id="ARBA00004123"/>
    </source>
</evidence>
<feature type="region of interest" description="Disordered" evidence="3">
    <location>
        <begin position="24"/>
        <end position="45"/>
    </location>
</feature>
<dbReference type="PROSITE" id="PS51542">
    <property type="entry name" value="FYRN"/>
    <property type="match status" value="1"/>
</dbReference>
<accession>A0A367KGA1</accession>
<evidence type="ECO:0000313" key="5">
    <source>
        <dbReference type="Proteomes" id="UP000253551"/>
    </source>
</evidence>
<dbReference type="InterPro" id="IPR003888">
    <property type="entry name" value="FYrich_N"/>
</dbReference>
<evidence type="ECO:0000256" key="2">
    <source>
        <dbReference type="ARBA" id="ARBA00023242"/>
    </source>
</evidence>
<dbReference type="PANTHER" id="PTHR22715">
    <property type="entry name" value="TRANSFORMING GROWTH FACTOR BETA REGULATED GENE 1"/>
    <property type="match status" value="1"/>
</dbReference>
<evidence type="ECO:0000256" key="3">
    <source>
        <dbReference type="SAM" id="MobiDB-lite"/>
    </source>
</evidence>
<proteinExistence type="predicted"/>
<gene>
    <name evidence="4" type="ORF">CU098_001536</name>
</gene>
<feature type="non-terminal residue" evidence="4">
    <location>
        <position position="1"/>
    </location>
</feature>
<reference evidence="4 5" key="1">
    <citation type="journal article" date="2018" name="G3 (Bethesda)">
        <title>Phylogenetic and Phylogenomic Definition of Rhizopus Species.</title>
        <authorList>
            <person name="Gryganskyi A.P."/>
            <person name="Golan J."/>
            <person name="Dolatabadi S."/>
            <person name="Mondo S."/>
            <person name="Robb S."/>
            <person name="Idnurm A."/>
            <person name="Muszewska A."/>
            <person name="Steczkiewicz K."/>
            <person name="Masonjones S."/>
            <person name="Liao H.L."/>
            <person name="Gajdeczka M.T."/>
            <person name="Anike F."/>
            <person name="Vuek A."/>
            <person name="Anishchenko I.M."/>
            <person name="Voigt K."/>
            <person name="de Hoog G.S."/>
            <person name="Smith M.E."/>
            <person name="Heitman J."/>
            <person name="Vilgalys R."/>
            <person name="Stajich J.E."/>
        </authorList>
    </citation>
    <scope>NUCLEOTIDE SEQUENCE [LARGE SCALE GENOMIC DNA]</scope>
    <source>
        <strain evidence="4 5">LSU 92-RS-03</strain>
    </source>
</reference>
<dbReference type="InterPro" id="IPR003889">
    <property type="entry name" value="FYrich_C"/>
</dbReference>
<organism evidence="4 5">
    <name type="scientific">Rhizopus stolonifer</name>
    <name type="common">Rhizopus nigricans</name>
    <dbReference type="NCBI Taxonomy" id="4846"/>
    <lineage>
        <taxon>Eukaryota</taxon>
        <taxon>Fungi</taxon>
        <taxon>Fungi incertae sedis</taxon>
        <taxon>Mucoromycota</taxon>
        <taxon>Mucoromycotina</taxon>
        <taxon>Mucoromycetes</taxon>
        <taxon>Mucorales</taxon>
        <taxon>Mucorineae</taxon>
        <taxon>Rhizopodaceae</taxon>
        <taxon>Rhizopus</taxon>
    </lineage>
</organism>
<keyword evidence="5" id="KW-1185">Reference proteome</keyword>
<dbReference type="Pfam" id="PF05965">
    <property type="entry name" value="FYRC"/>
    <property type="match status" value="1"/>
</dbReference>
<dbReference type="SMART" id="SM00541">
    <property type="entry name" value="FYRN"/>
    <property type="match status" value="1"/>
</dbReference>
<dbReference type="Pfam" id="PF05964">
    <property type="entry name" value="FYRN"/>
    <property type="match status" value="1"/>
</dbReference>
<comment type="subcellular location">
    <subcellularLocation>
        <location evidence="1">Nucleus</location>
    </subcellularLocation>
</comment>
<keyword evidence="2" id="KW-0539">Nucleus</keyword>
<dbReference type="PANTHER" id="PTHR22715:SF0">
    <property type="entry name" value="TRANSFORMING GROWTH FACTOR BETA REGULATOR 1"/>
    <property type="match status" value="1"/>
</dbReference>
<dbReference type="STRING" id="4846.A0A367KGA1"/>
<dbReference type="OrthoDB" id="285793at2759"/>
<dbReference type="GO" id="GO:0051726">
    <property type="term" value="P:regulation of cell cycle"/>
    <property type="evidence" value="ECO:0007669"/>
    <property type="project" value="TreeGrafter"/>
</dbReference>
<sequence length="329" mass="36559">KIRTLTFERDLLLDSISKLENTNKLTDEDSDSDLYSDISDSEDDIEASTGAKSKILKKLAFRPSSTTLHRSQPTTSLANTTAMSLPPTIHEPAPAPAPHKRSRSAKITVKTRRVQPIEREADGRPKLPQQIGVLTVHNLGTIVTDRPNFHNERYIFPVGYTVSRTYPSMVDPNSNTIITSTIVDDGSDCPRFHVTAADMPDEPIIANSATGAWTVVVRRSNEIRNRDHSNSASGPDYYGFKHPTIANLIQDLPGAKDLKQYVWQNFEEMEPRAAKGVMAAAEKKRGNLEQMGNANRKILPIKGEVVFVDELGENEIPEEDEIVASDREE</sequence>
<name>A0A367KGA1_RHIST</name>
<dbReference type="AlphaFoldDB" id="A0A367KGA1"/>
<dbReference type="GO" id="GO:0005634">
    <property type="term" value="C:nucleus"/>
    <property type="evidence" value="ECO:0007669"/>
    <property type="project" value="UniProtKB-SubCell"/>
</dbReference>
<dbReference type="InterPro" id="IPR040092">
    <property type="entry name" value="TBRG1"/>
</dbReference>
<dbReference type="EMBL" id="PJQM01001758">
    <property type="protein sequence ID" value="RCI01246.1"/>
    <property type="molecule type" value="Genomic_DNA"/>
</dbReference>
<protein>
    <recommendedName>
        <fullName evidence="6">Transforming growth factor beta regulator 1</fullName>
    </recommendedName>
</protein>
<dbReference type="Gene3D" id="3.30.160.360">
    <property type="match status" value="1"/>
</dbReference>
<feature type="compositionally biased region" description="Acidic residues" evidence="3">
    <location>
        <begin position="28"/>
        <end position="45"/>
    </location>
</feature>
<dbReference type="Proteomes" id="UP000253551">
    <property type="component" value="Unassembled WGS sequence"/>
</dbReference>
<comment type="caution">
    <text evidence="4">The sequence shown here is derived from an EMBL/GenBank/DDBJ whole genome shotgun (WGS) entry which is preliminary data.</text>
</comment>
<evidence type="ECO:0000313" key="4">
    <source>
        <dbReference type="EMBL" id="RCI01246.1"/>
    </source>
</evidence>
<dbReference type="PROSITE" id="PS51543">
    <property type="entry name" value="FYRC"/>
    <property type="match status" value="1"/>
</dbReference>
<evidence type="ECO:0008006" key="6">
    <source>
        <dbReference type="Google" id="ProtNLM"/>
    </source>
</evidence>